<evidence type="ECO:0000256" key="1">
    <source>
        <dbReference type="ARBA" id="ARBA00022679"/>
    </source>
</evidence>
<proteinExistence type="inferred from homology"/>
<keyword evidence="3" id="KW-0812">Transmembrane</keyword>
<dbReference type="InterPro" id="IPR048254">
    <property type="entry name" value="CDP_ALCOHOL_P_TRANSF_CS"/>
</dbReference>
<keyword evidence="3" id="KW-1133">Transmembrane helix</keyword>
<protein>
    <submittedName>
        <fullName evidence="4">CDP-alcohol phosphatidyltransferase family protein</fullName>
    </submittedName>
</protein>
<evidence type="ECO:0000313" key="4">
    <source>
        <dbReference type="EMBL" id="MBO8457329.1"/>
    </source>
</evidence>
<dbReference type="InterPro" id="IPR000462">
    <property type="entry name" value="CDP-OH_P_trans"/>
</dbReference>
<dbReference type="GO" id="GO:0016780">
    <property type="term" value="F:phosphotransferase activity, for other substituted phosphate groups"/>
    <property type="evidence" value="ECO:0007669"/>
    <property type="project" value="InterPro"/>
</dbReference>
<comment type="similarity">
    <text evidence="2">Belongs to the CDP-alcohol phosphatidyltransferase class-I family.</text>
</comment>
<name>A0A9D9HP30_9SPIR</name>
<comment type="caution">
    <text evidence="4">The sequence shown here is derived from an EMBL/GenBank/DDBJ whole genome shotgun (WGS) entry which is preliminary data.</text>
</comment>
<dbReference type="GO" id="GO:0008654">
    <property type="term" value="P:phospholipid biosynthetic process"/>
    <property type="evidence" value="ECO:0007669"/>
    <property type="project" value="InterPro"/>
</dbReference>
<reference evidence="4" key="2">
    <citation type="journal article" date="2021" name="PeerJ">
        <title>Extensive microbial diversity within the chicken gut microbiome revealed by metagenomics and culture.</title>
        <authorList>
            <person name="Gilroy R."/>
            <person name="Ravi A."/>
            <person name="Getino M."/>
            <person name="Pursley I."/>
            <person name="Horton D.L."/>
            <person name="Alikhan N.F."/>
            <person name="Baker D."/>
            <person name="Gharbi K."/>
            <person name="Hall N."/>
            <person name="Watson M."/>
            <person name="Adriaenssens E.M."/>
            <person name="Foster-Nyarko E."/>
            <person name="Jarju S."/>
            <person name="Secka A."/>
            <person name="Antonio M."/>
            <person name="Oren A."/>
            <person name="Chaudhuri R.R."/>
            <person name="La Ragione R."/>
            <person name="Hildebrand F."/>
            <person name="Pallen M.J."/>
        </authorList>
    </citation>
    <scope>NUCLEOTIDE SEQUENCE</scope>
    <source>
        <strain evidence="4">10532</strain>
    </source>
</reference>
<feature type="transmembrane region" description="Helical" evidence="3">
    <location>
        <begin position="12"/>
        <end position="31"/>
    </location>
</feature>
<dbReference type="PROSITE" id="PS00379">
    <property type="entry name" value="CDP_ALCOHOL_P_TRANSF"/>
    <property type="match status" value="1"/>
</dbReference>
<dbReference type="Gene3D" id="1.20.120.1760">
    <property type="match status" value="1"/>
</dbReference>
<sequence>MTKADKITMVRVVLSPVFFLVYYIPTVVTGAGWLERVSVYILVPLFIVMELTDYFDGATARKLGEVSDFGKLFDPFGDVLTHLVMMLCFVVDGYMPPYLYVVVLMREYGMLFMRMLLVRQGVAMGAR</sequence>
<evidence type="ECO:0000256" key="2">
    <source>
        <dbReference type="RuleBase" id="RU003750"/>
    </source>
</evidence>
<gene>
    <name evidence="4" type="ORF">IAA81_03770</name>
</gene>
<accession>A0A9D9HP30</accession>
<keyword evidence="1 2" id="KW-0808">Transferase</keyword>
<organism evidence="4 5">
    <name type="scientific">Candidatus Gallitreponema excrementavium</name>
    <dbReference type="NCBI Taxonomy" id="2840840"/>
    <lineage>
        <taxon>Bacteria</taxon>
        <taxon>Pseudomonadati</taxon>
        <taxon>Spirochaetota</taxon>
        <taxon>Spirochaetia</taxon>
        <taxon>Spirochaetales</taxon>
        <taxon>Candidatus Gallitreponema</taxon>
    </lineage>
</organism>
<evidence type="ECO:0000313" key="5">
    <source>
        <dbReference type="Proteomes" id="UP000823638"/>
    </source>
</evidence>
<dbReference type="GO" id="GO:0016020">
    <property type="term" value="C:membrane"/>
    <property type="evidence" value="ECO:0007669"/>
    <property type="project" value="InterPro"/>
</dbReference>
<dbReference type="EMBL" id="JADIMM010000053">
    <property type="protein sequence ID" value="MBO8457329.1"/>
    <property type="molecule type" value="Genomic_DNA"/>
</dbReference>
<feature type="non-terminal residue" evidence="4">
    <location>
        <position position="127"/>
    </location>
</feature>
<reference evidence="4" key="1">
    <citation type="submission" date="2020-10" db="EMBL/GenBank/DDBJ databases">
        <authorList>
            <person name="Gilroy R."/>
        </authorList>
    </citation>
    <scope>NUCLEOTIDE SEQUENCE</scope>
    <source>
        <strain evidence="4">10532</strain>
    </source>
</reference>
<dbReference type="InterPro" id="IPR043130">
    <property type="entry name" value="CDP-OH_PTrfase_TM_dom"/>
</dbReference>
<evidence type="ECO:0000256" key="3">
    <source>
        <dbReference type="SAM" id="Phobius"/>
    </source>
</evidence>
<dbReference type="AlphaFoldDB" id="A0A9D9HP30"/>
<dbReference type="Pfam" id="PF01066">
    <property type="entry name" value="CDP-OH_P_transf"/>
    <property type="match status" value="1"/>
</dbReference>
<dbReference type="Proteomes" id="UP000823638">
    <property type="component" value="Unassembled WGS sequence"/>
</dbReference>
<keyword evidence="3" id="KW-0472">Membrane</keyword>